<dbReference type="GO" id="GO:0030497">
    <property type="term" value="P:fatty acid elongation"/>
    <property type="evidence" value="ECO:0007669"/>
    <property type="project" value="TreeGrafter"/>
</dbReference>
<dbReference type="PROSITE" id="PS00061">
    <property type="entry name" value="ADH_SHORT"/>
    <property type="match status" value="1"/>
</dbReference>
<dbReference type="Gene3D" id="3.40.50.720">
    <property type="entry name" value="NAD(P)-binding Rossmann-like Domain"/>
    <property type="match status" value="1"/>
</dbReference>
<protein>
    <submittedName>
        <fullName evidence="4">3-oxoacyl-ACP reductase</fullName>
    </submittedName>
</protein>
<dbReference type="EMBL" id="CP020809">
    <property type="protein sequence ID" value="ART71243.1"/>
    <property type="molecule type" value="Genomic_DNA"/>
</dbReference>
<gene>
    <name evidence="4" type="ORF">BTO20_24255</name>
</gene>
<dbReference type="NCBIfam" id="NF005559">
    <property type="entry name" value="PRK07231.1"/>
    <property type="match status" value="1"/>
</dbReference>
<evidence type="ECO:0000313" key="5">
    <source>
        <dbReference type="Proteomes" id="UP000195331"/>
    </source>
</evidence>
<sequence>MKYDHCLRQPHERELGDQVSLLTGQTAVVTGGAQGLGLAIARRFVDEGARVVLGDLNLEATEAAAAQLGGPDVATAVRCDVTSGAEVEALVQAAVERFGGLDIMVNNAGITRDATLRKMTEDQFDQVIAVHLKGTWNGTKSAAAIMRENKRGAIVNMSSISGKVGLIGQTNYSAAKAGIVGMTKAAAKELAHVGVRVNAIQPGLIRSAMTEAMPQRIWDQKLAEVPMGRAGEPDEVAKVALFLASDLSSYMTGTVLEVTGGRYV</sequence>
<dbReference type="PRINTS" id="PR00080">
    <property type="entry name" value="SDRFAMILY"/>
</dbReference>
<dbReference type="SUPFAM" id="SSF51735">
    <property type="entry name" value="NAD(P)-binding Rossmann-fold domains"/>
    <property type="match status" value="1"/>
</dbReference>
<dbReference type="GO" id="GO:0016616">
    <property type="term" value="F:oxidoreductase activity, acting on the CH-OH group of donors, NAD or NADP as acceptor"/>
    <property type="evidence" value="ECO:0007669"/>
    <property type="project" value="TreeGrafter"/>
</dbReference>
<comment type="similarity">
    <text evidence="1">Belongs to the short-chain dehydrogenases/reductases (SDR) family.</text>
</comment>
<dbReference type="InterPro" id="IPR057326">
    <property type="entry name" value="KR_dom"/>
</dbReference>
<evidence type="ECO:0000313" key="4">
    <source>
        <dbReference type="EMBL" id="ART71243.1"/>
    </source>
</evidence>
<dbReference type="InterPro" id="IPR020904">
    <property type="entry name" value="Sc_DH/Rdtase_CS"/>
</dbReference>
<dbReference type="PANTHER" id="PTHR42760">
    <property type="entry name" value="SHORT-CHAIN DEHYDROGENASES/REDUCTASES FAMILY MEMBER"/>
    <property type="match status" value="1"/>
</dbReference>
<dbReference type="SMART" id="SM00822">
    <property type="entry name" value="PKS_KR"/>
    <property type="match status" value="1"/>
</dbReference>
<dbReference type="PRINTS" id="PR00081">
    <property type="entry name" value="GDHRDH"/>
</dbReference>
<evidence type="ECO:0000256" key="1">
    <source>
        <dbReference type="ARBA" id="ARBA00006484"/>
    </source>
</evidence>
<dbReference type="RefSeq" id="WP_198344047.1">
    <property type="nucleotide sequence ID" value="NZ_CP020809.1"/>
</dbReference>
<organism evidence="4 5">
    <name type="scientific">Mycobacterium dioxanotrophicus</name>
    <dbReference type="NCBI Taxonomy" id="482462"/>
    <lineage>
        <taxon>Bacteria</taxon>
        <taxon>Bacillati</taxon>
        <taxon>Actinomycetota</taxon>
        <taxon>Actinomycetes</taxon>
        <taxon>Mycobacteriales</taxon>
        <taxon>Mycobacteriaceae</taxon>
        <taxon>Mycobacterium</taxon>
    </lineage>
</organism>
<dbReference type="FunFam" id="3.40.50.720:FF:000173">
    <property type="entry name" value="3-oxoacyl-[acyl-carrier protein] reductase"/>
    <property type="match status" value="1"/>
</dbReference>
<proteinExistence type="inferred from homology"/>
<dbReference type="Pfam" id="PF13561">
    <property type="entry name" value="adh_short_C2"/>
    <property type="match status" value="1"/>
</dbReference>
<dbReference type="AlphaFoldDB" id="A0A1Y0C7P6"/>
<dbReference type="KEGG" id="mdx:BTO20_24255"/>
<name>A0A1Y0C7P6_9MYCO</name>
<dbReference type="Proteomes" id="UP000195331">
    <property type="component" value="Chromosome"/>
</dbReference>
<dbReference type="InterPro" id="IPR002347">
    <property type="entry name" value="SDR_fam"/>
</dbReference>
<keyword evidence="5" id="KW-1185">Reference proteome</keyword>
<dbReference type="PANTHER" id="PTHR42760:SF40">
    <property type="entry name" value="3-OXOACYL-[ACYL-CARRIER-PROTEIN] REDUCTASE, CHLOROPLASTIC"/>
    <property type="match status" value="1"/>
</dbReference>
<dbReference type="InterPro" id="IPR036291">
    <property type="entry name" value="NAD(P)-bd_dom_sf"/>
</dbReference>
<evidence type="ECO:0000256" key="2">
    <source>
        <dbReference type="ARBA" id="ARBA00023002"/>
    </source>
</evidence>
<accession>A0A1Y0C7P6</accession>
<dbReference type="NCBIfam" id="NF004198">
    <property type="entry name" value="PRK05653.1-3"/>
    <property type="match status" value="1"/>
</dbReference>
<reference evidence="4 5" key="1">
    <citation type="submission" date="2017-04" db="EMBL/GenBank/DDBJ databases">
        <title>Whole Genome Sequence of 1,4-Dioxane Degrading Bacterium Mycobacterium dioxanotrophicus PH-06.</title>
        <authorList>
            <person name="He Y."/>
        </authorList>
    </citation>
    <scope>NUCLEOTIDE SEQUENCE [LARGE SCALE GENOMIC DNA]</scope>
    <source>
        <strain evidence="4 5">PH-06</strain>
    </source>
</reference>
<keyword evidence="2" id="KW-0560">Oxidoreductase</keyword>
<dbReference type="NCBIfam" id="NF009466">
    <property type="entry name" value="PRK12826.1-2"/>
    <property type="match status" value="1"/>
</dbReference>
<feature type="domain" description="Ketoreductase" evidence="3">
    <location>
        <begin position="25"/>
        <end position="208"/>
    </location>
</feature>
<evidence type="ECO:0000259" key="3">
    <source>
        <dbReference type="SMART" id="SM00822"/>
    </source>
</evidence>